<organism evidence="1">
    <name type="scientific">viral metagenome</name>
    <dbReference type="NCBI Taxonomy" id="1070528"/>
    <lineage>
        <taxon>unclassified sequences</taxon>
        <taxon>metagenomes</taxon>
        <taxon>organismal metagenomes</taxon>
    </lineage>
</organism>
<accession>A0A2V0RAM7</accession>
<dbReference type="EMBL" id="BDQB01000259">
    <property type="protein sequence ID" value="GBH22393.1"/>
    <property type="molecule type" value="Genomic_RNA"/>
</dbReference>
<sequence length="215" mass="23749">MYHVYCLTHHVCIRDREGSESSPLIMSTAIAIPYFCPIMPDVRGFAISEPGGWTSGLFKHVISDIVNACRSHGVECPYKRFTQSLSRGRLELIGFSRGVLANGMNEHREVQGSVVIRTPSDEYICLDHVIRDAVSVLGVRARCGIIYDPRFSMFIVGGNGNADVFITTSTKLARLLPSTKNSDSLVTRNDNTLAYVHEMMAEGSGYIRSLDTGRS</sequence>
<proteinExistence type="predicted"/>
<dbReference type="AlphaFoldDB" id="A0A2V0RAM7"/>
<reference evidence="1" key="1">
    <citation type="submission" date="2017-04" db="EMBL/GenBank/DDBJ databases">
        <title>Unveiling RNA virosphere associated with marine microorganisms.</title>
        <authorList>
            <person name="Urayama S."/>
            <person name="Takaki Y."/>
            <person name="Nishi S."/>
            <person name="Yoshida Y."/>
            <person name="Deguchi S."/>
            <person name="Takai K."/>
            <person name="Nunoura T."/>
        </authorList>
    </citation>
    <scope>NUCLEOTIDE SEQUENCE</scope>
</reference>
<evidence type="ECO:0000313" key="1">
    <source>
        <dbReference type="EMBL" id="GBH22393.1"/>
    </source>
</evidence>
<comment type="caution">
    <text evidence="1">The sequence shown here is derived from an EMBL/GenBank/DDBJ whole genome shotgun (WGS) entry which is preliminary data.</text>
</comment>
<name>A0A2V0RAM7_9ZZZZ</name>
<protein>
    <submittedName>
        <fullName evidence="1">Uncharacterized protein</fullName>
    </submittedName>
</protein>